<evidence type="ECO:0000313" key="2">
    <source>
        <dbReference type="EMBL" id="KVI10618.1"/>
    </source>
</evidence>
<dbReference type="SUPFAM" id="SSF52058">
    <property type="entry name" value="L domain-like"/>
    <property type="match status" value="1"/>
</dbReference>
<dbReference type="PANTHER" id="PTHR48059">
    <property type="entry name" value="POLYGALACTURONASE INHIBITOR 1"/>
    <property type="match status" value="1"/>
</dbReference>
<dbReference type="PANTHER" id="PTHR48059:SF30">
    <property type="entry name" value="OS06G0587000 PROTEIN"/>
    <property type="match status" value="1"/>
</dbReference>
<keyword evidence="3" id="KW-1185">Reference proteome</keyword>
<evidence type="ECO:0000256" key="1">
    <source>
        <dbReference type="ARBA" id="ARBA00004196"/>
    </source>
</evidence>
<dbReference type="InterPro" id="IPR051848">
    <property type="entry name" value="PGIP"/>
</dbReference>
<dbReference type="InterPro" id="IPR032675">
    <property type="entry name" value="LRR_dom_sf"/>
</dbReference>
<organism evidence="2 3">
    <name type="scientific">Cynara cardunculus var. scolymus</name>
    <name type="common">Globe artichoke</name>
    <name type="synonym">Cynara scolymus</name>
    <dbReference type="NCBI Taxonomy" id="59895"/>
    <lineage>
        <taxon>Eukaryota</taxon>
        <taxon>Viridiplantae</taxon>
        <taxon>Streptophyta</taxon>
        <taxon>Embryophyta</taxon>
        <taxon>Tracheophyta</taxon>
        <taxon>Spermatophyta</taxon>
        <taxon>Magnoliopsida</taxon>
        <taxon>eudicotyledons</taxon>
        <taxon>Gunneridae</taxon>
        <taxon>Pentapetalae</taxon>
        <taxon>asterids</taxon>
        <taxon>campanulids</taxon>
        <taxon>Asterales</taxon>
        <taxon>Asteraceae</taxon>
        <taxon>Carduoideae</taxon>
        <taxon>Cardueae</taxon>
        <taxon>Carduinae</taxon>
        <taxon>Cynara</taxon>
    </lineage>
</organism>
<dbReference type="AlphaFoldDB" id="A0A118K6G0"/>
<dbReference type="Gene3D" id="3.80.10.10">
    <property type="entry name" value="Ribonuclease Inhibitor"/>
    <property type="match status" value="2"/>
</dbReference>
<sequence>MGKLSGQIPREISQLIQLSLLDLSRNKLELQSPSLGNLMQNLTPLEELDLSGVDISSSNEFPTTILQLPKLKVLDLGKNMDLTGRVPSEVANMTQLVRLTIGFNELTGTIPSLVSLSKLALLEFSNNKFENWSLPNWIGKLTELQELYGSRGNIFGEIPSFLSNLTKLRIFDMSHNSLSGHIPSSSFSSCTNHDLQVLEKWGKSNDQEAVFEKTLWFSFRYIFSPILVFVVYLEDHLPKHLRIEEVRAEVKNFTPADPPGK</sequence>
<proteinExistence type="predicted"/>
<gene>
    <name evidence="2" type="ORF">Ccrd_011001</name>
</gene>
<dbReference type="STRING" id="59895.A0A118K6G0"/>
<protein>
    <recommendedName>
        <fullName evidence="4">Leucine-rich repeat-containing protein</fullName>
    </recommendedName>
</protein>
<dbReference type="InterPro" id="IPR001611">
    <property type="entry name" value="Leu-rich_rpt"/>
</dbReference>
<dbReference type="Pfam" id="PF00560">
    <property type="entry name" value="LRR_1"/>
    <property type="match status" value="1"/>
</dbReference>
<evidence type="ECO:0000313" key="3">
    <source>
        <dbReference type="Proteomes" id="UP000243975"/>
    </source>
</evidence>
<reference evidence="2 3" key="1">
    <citation type="journal article" date="2016" name="Sci. Rep.">
        <title>The genome sequence of the outbreeding globe artichoke constructed de novo incorporating a phase-aware low-pass sequencing strategy of F1 progeny.</title>
        <authorList>
            <person name="Scaglione D."/>
            <person name="Reyes-Chin-Wo S."/>
            <person name="Acquadro A."/>
            <person name="Froenicke L."/>
            <person name="Portis E."/>
            <person name="Beitel C."/>
            <person name="Tirone M."/>
            <person name="Mauro R."/>
            <person name="Lo Monaco A."/>
            <person name="Mauromicale G."/>
            <person name="Faccioli P."/>
            <person name="Cattivelli L."/>
            <person name="Rieseberg L."/>
            <person name="Michelmore R."/>
            <person name="Lanteri S."/>
        </authorList>
    </citation>
    <scope>NUCLEOTIDE SEQUENCE [LARGE SCALE GENOMIC DNA]</scope>
    <source>
        <strain evidence="2">2C</strain>
    </source>
</reference>
<name>A0A118K6G0_CYNCS</name>
<dbReference type="Proteomes" id="UP000243975">
    <property type="component" value="Unassembled WGS sequence"/>
</dbReference>
<dbReference type="EMBL" id="LEKV01001010">
    <property type="protein sequence ID" value="KVI10618.1"/>
    <property type="molecule type" value="Genomic_DNA"/>
</dbReference>
<comment type="caution">
    <text evidence="2">The sequence shown here is derived from an EMBL/GenBank/DDBJ whole genome shotgun (WGS) entry which is preliminary data.</text>
</comment>
<accession>A0A118K6G0</accession>
<comment type="subcellular location">
    <subcellularLocation>
        <location evidence="1">Cell envelope</location>
    </subcellularLocation>
</comment>
<evidence type="ECO:0008006" key="4">
    <source>
        <dbReference type="Google" id="ProtNLM"/>
    </source>
</evidence>
<dbReference type="Gramene" id="KVI10618">
    <property type="protein sequence ID" value="KVI10618"/>
    <property type="gene ID" value="Ccrd_011001"/>
</dbReference>